<accession>A0A6N7EGD2</accession>
<evidence type="ECO:0000313" key="2">
    <source>
        <dbReference type="EMBL" id="MPV35737.1"/>
    </source>
</evidence>
<gene>
    <name evidence="2" type="ORF">GB881_01510</name>
</gene>
<name>A0A6N7EGD2_9MICO</name>
<feature type="region of interest" description="Disordered" evidence="1">
    <location>
        <begin position="34"/>
        <end position="68"/>
    </location>
</feature>
<sequence>MNATMSASQPLAGAPSRGTSRALLAATLRRAMARRRRPHAPVVPMTLNAPQQFGNSFRYPDGTWYHGE</sequence>
<organism evidence="2 3">
    <name type="scientific">Georgenia subflava</name>
    <dbReference type="NCBI Taxonomy" id="1622177"/>
    <lineage>
        <taxon>Bacteria</taxon>
        <taxon>Bacillati</taxon>
        <taxon>Actinomycetota</taxon>
        <taxon>Actinomycetes</taxon>
        <taxon>Micrococcales</taxon>
        <taxon>Bogoriellaceae</taxon>
        <taxon>Georgenia</taxon>
    </lineage>
</organism>
<evidence type="ECO:0000256" key="1">
    <source>
        <dbReference type="SAM" id="MobiDB-lite"/>
    </source>
</evidence>
<proteinExistence type="predicted"/>
<comment type="caution">
    <text evidence="2">The sequence shown here is derived from an EMBL/GenBank/DDBJ whole genome shotgun (WGS) entry which is preliminary data.</text>
</comment>
<reference evidence="2 3" key="1">
    <citation type="submission" date="2019-10" db="EMBL/GenBank/DDBJ databases">
        <title>Georgenia wutianyii sp. nov. and Georgenia yuyongxinii sp. nov. isolated from plateau pika (Ochotona curzoniae) in the Qinghai-Tibet plateau of China.</title>
        <authorList>
            <person name="Tian Z."/>
        </authorList>
    </citation>
    <scope>NUCLEOTIDE SEQUENCE [LARGE SCALE GENOMIC DNA]</scope>
    <source>
        <strain evidence="2 3">JCM 19765</strain>
    </source>
</reference>
<dbReference type="RefSeq" id="WP_152195180.1">
    <property type="nucleotide sequence ID" value="NZ_VUKD01000003.1"/>
</dbReference>
<feature type="region of interest" description="Disordered" evidence="1">
    <location>
        <begin position="1"/>
        <end position="20"/>
    </location>
</feature>
<keyword evidence="3" id="KW-1185">Reference proteome</keyword>
<evidence type="ECO:0000313" key="3">
    <source>
        <dbReference type="Proteomes" id="UP000437709"/>
    </source>
</evidence>
<dbReference type="Proteomes" id="UP000437709">
    <property type="component" value="Unassembled WGS sequence"/>
</dbReference>
<protein>
    <submittedName>
        <fullName evidence="2">Uncharacterized protein</fullName>
    </submittedName>
</protein>
<dbReference type="EMBL" id="WHPC01000003">
    <property type="protein sequence ID" value="MPV35737.1"/>
    <property type="molecule type" value="Genomic_DNA"/>
</dbReference>
<dbReference type="AlphaFoldDB" id="A0A6N7EGD2"/>